<feature type="non-terminal residue" evidence="4">
    <location>
        <position position="1"/>
    </location>
</feature>
<evidence type="ECO:0000313" key="5">
    <source>
        <dbReference type="Proteomes" id="UP000053647"/>
    </source>
</evidence>
<organism evidence="4 5">
    <name type="scientific">Paxillus involutus ATCC 200175</name>
    <dbReference type="NCBI Taxonomy" id="664439"/>
    <lineage>
        <taxon>Eukaryota</taxon>
        <taxon>Fungi</taxon>
        <taxon>Dikarya</taxon>
        <taxon>Basidiomycota</taxon>
        <taxon>Agaricomycotina</taxon>
        <taxon>Agaricomycetes</taxon>
        <taxon>Agaricomycetidae</taxon>
        <taxon>Boletales</taxon>
        <taxon>Paxilineae</taxon>
        <taxon>Paxillaceae</taxon>
        <taxon>Paxillus</taxon>
    </lineage>
</organism>
<keyword evidence="2" id="KW-0677">Repeat</keyword>
<sequence>KLVTGSDDKTLRIWERKMGVVEVLHGHTDTVQDVDVSRNGKMIVSGSHDRTIRIWNAESGETLHVFEGHKDWVASVQFSPDSSKVVSGSLDKTVRVWSIETGELAFEPINVQIWNAETGNEILSIRNSSVNSVAWTADGTHIIGGRSDGVTIWDSHNGEQLRTWKADNRWNSNVALSPTRTHVVTCKVGDKTAFVFDISTGERVATFKHDATVCGIAYSPSGHFIATGCNDGKLCLW</sequence>
<dbReference type="CDD" id="cd00200">
    <property type="entry name" value="WD40"/>
    <property type="match status" value="1"/>
</dbReference>
<dbReference type="EMBL" id="KN819835">
    <property type="protein sequence ID" value="KIJ07613.1"/>
    <property type="molecule type" value="Genomic_DNA"/>
</dbReference>
<proteinExistence type="predicted"/>
<accession>A0A0C9T918</accession>
<keyword evidence="5" id="KW-1185">Reference proteome</keyword>
<protein>
    <recommendedName>
        <fullName evidence="6">WD40 repeat-like protein</fullName>
    </recommendedName>
</protein>
<dbReference type="OrthoDB" id="6262491at2759"/>
<evidence type="ECO:0008006" key="6">
    <source>
        <dbReference type="Google" id="ProtNLM"/>
    </source>
</evidence>
<keyword evidence="1 3" id="KW-0853">WD repeat</keyword>
<dbReference type="AlphaFoldDB" id="A0A0C9T918"/>
<dbReference type="PANTHER" id="PTHR19879">
    <property type="entry name" value="TRANSCRIPTION INITIATION FACTOR TFIID"/>
    <property type="match status" value="1"/>
</dbReference>
<dbReference type="SMART" id="SM00320">
    <property type="entry name" value="WD40"/>
    <property type="match status" value="5"/>
</dbReference>
<feature type="repeat" description="WD" evidence="3">
    <location>
        <begin position="24"/>
        <end position="65"/>
    </location>
</feature>
<feature type="non-terminal residue" evidence="4">
    <location>
        <position position="237"/>
    </location>
</feature>
<feature type="repeat" description="WD" evidence="3">
    <location>
        <begin position="66"/>
        <end position="107"/>
    </location>
</feature>
<evidence type="ECO:0000256" key="3">
    <source>
        <dbReference type="PROSITE-ProRule" id="PRU00221"/>
    </source>
</evidence>
<dbReference type="Proteomes" id="UP000053647">
    <property type="component" value="Unassembled WGS sequence"/>
</dbReference>
<dbReference type="PROSITE" id="PS00678">
    <property type="entry name" value="WD_REPEATS_1"/>
    <property type="match status" value="1"/>
</dbReference>
<dbReference type="Pfam" id="PF00400">
    <property type="entry name" value="WD40"/>
    <property type="match status" value="5"/>
</dbReference>
<dbReference type="InterPro" id="IPR019775">
    <property type="entry name" value="WD40_repeat_CS"/>
</dbReference>
<dbReference type="PROSITE" id="PS50082">
    <property type="entry name" value="WD_REPEATS_2"/>
    <property type="match status" value="4"/>
</dbReference>
<dbReference type="PRINTS" id="PR00320">
    <property type="entry name" value="GPROTEINBRPT"/>
</dbReference>
<dbReference type="HOGENOM" id="CLU_000288_57_33_1"/>
<reference evidence="4 5" key="1">
    <citation type="submission" date="2014-06" db="EMBL/GenBank/DDBJ databases">
        <authorList>
            <consortium name="DOE Joint Genome Institute"/>
            <person name="Kuo A."/>
            <person name="Kohler A."/>
            <person name="Nagy L.G."/>
            <person name="Floudas D."/>
            <person name="Copeland A."/>
            <person name="Barry K.W."/>
            <person name="Cichocki N."/>
            <person name="Veneault-Fourrey C."/>
            <person name="LaButti K."/>
            <person name="Lindquist E.A."/>
            <person name="Lipzen A."/>
            <person name="Lundell T."/>
            <person name="Morin E."/>
            <person name="Murat C."/>
            <person name="Sun H."/>
            <person name="Tunlid A."/>
            <person name="Henrissat B."/>
            <person name="Grigoriev I.V."/>
            <person name="Hibbett D.S."/>
            <person name="Martin F."/>
            <person name="Nordberg H.P."/>
            <person name="Cantor M.N."/>
            <person name="Hua S.X."/>
        </authorList>
    </citation>
    <scope>NUCLEOTIDE SEQUENCE [LARGE SCALE GENOMIC DNA]</scope>
    <source>
        <strain evidence="4 5">ATCC 200175</strain>
    </source>
</reference>
<feature type="repeat" description="WD" evidence="3">
    <location>
        <begin position="206"/>
        <end position="237"/>
    </location>
</feature>
<name>A0A0C9T918_PAXIN</name>
<feature type="repeat" description="WD" evidence="3">
    <location>
        <begin position="1"/>
        <end position="15"/>
    </location>
</feature>
<gene>
    <name evidence="4" type="ORF">PAXINDRAFT_48057</name>
</gene>
<dbReference type="InterPro" id="IPR015943">
    <property type="entry name" value="WD40/YVTN_repeat-like_dom_sf"/>
</dbReference>
<evidence type="ECO:0000313" key="4">
    <source>
        <dbReference type="EMBL" id="KIJ07613.1"/>
    </source>
</evidence>
<evidence type="ECO:0000256" key="1">
    <source>
        <dbReference type="ARBA" id="ARBA00022574"/>
    </source>
</evidence>
<dbReference type="SUPFAM" id="SSF50978">
    <property type="entry name" value="WD40 repeat-like"/>
    <property type="match status" value="1"/>
</dbReference>
<dbReference type="PROSITE" id="PS50294">
    <property type="entry name" value="WD_REPEATS_REGION"/>
    <property type="match status" value="4"/>
</dbReference>
<dbReference type="PANTHER" id="PTHR19879:SF9">
    <property type="entry name" value="TRANSCRIPTION INITIATION FACTOR TFIID SUBUNIT 5"/>
    <property type="match status" value="1"/>
</dbReference>
<dbReference type="InterPro" id="IPR001680">
    <property type="entry name" value="WD40_rpt"/>
</dbReference>
<evidence type="ECO:0000256" key="2">
    <source>
        <dbReference type="ARBA" id="ARBA00022737"/>
    </source>
</evidence>
<reference evidence="5" key="2">
    <citation type="submission" date="2015-01" db="EMBL/GenBank/DDBJ databases">
        <title>Evolutionary Origins and Diversification of the Mycorrhizal Mutualists.</title>
        <authorList>
            <consortium name="DOE Joint Genome Institute"/>
            <consortium name="Mycorrhizal Genomics Consortium"/>
            <person name="Kohler A."/>
            <person name="Kuo A."/>
            <person name="Nagy L.G."/>
            <person name="Floudas D."/>
            <person name="Copeland A."/>
            <person name="Barry K.W."/>
            <person name="Cichocki N."/>
            <person name="Veneault-Fourrey C."/>
            <person name="LaButti K."/>
            <person name="Lindquist E.A."/>
            <person name="Lipzen A."/>
            <person name="Lundell T."/>
            <person name="Morin E."/>
            <person name="Murat C."/>
            <person name="Riley R."/>
            <person name="Ohm R."/>
            <person name="Sun H."/>
            <person name="Tunlid A."/>
            <person name="Henrissat B."/>
            <person name="Grigoriev I.V."/>
            <person name="Hibbett D.S."/>
            <person name="Martin F."/>
        </authorList>
    </citation>
    <scope>NUCLEOTIDE SEQUENCE [LARGE SCALE GENOMIC DNA]</scope>
    <source>
        <strain evidence="5">ATCC 200175</strain>
    </source>
</reference>
<dbReference type="InterPro" id="IPR036322">
    <property type="entry name" value="WD40_repeat_dom_sf"/>
</dbReference>
<dbReference type="Gene3D" id="2.130.10.10">
    <property type="entry name" value="YVTN repeat-like/Quinoprotein amine dehydrogenase"/>
    <property type="match status" value="3"/>
</dbReference>
<dbReference type="InterPro" id="IPR020472">
    <property type="entry name" value="WD40_PAC1"/>
</dbReference>